<organism evidence="9">
    <name type="scientific">Arion vulgaris</name>
    <dbReference type="NCBI Taxonomy" id="1028688"/>
    <lineage>
        <taxon>Eukaryota</taxon>
        <taxon>Metazoa</taxon>
        <taxon>Spiralia</taxon>
        <taxon>Lophotrochozoa</taxon>
        <taxon>Mollusca</taxon>
        <taxon>Gastropoda</taxon>
        <taxon>Heterobranchia</taxon>
        <taxon>Euthyneura</taxon>
        <taxon>Panpulmonata</taxon>
        <taxon>Eupulmonata</taxon>
        <taxon>Stylommatophora</taxon>
        <taxon>Helicina</taxon>
        <taxon>Arionoidea</taxon>
        <taxon>Arionidae</taxon>
        <taxon>Arion</taxon>
    </lineage>
</organism>
<evidence type="ECO:0000256" key="5">
    <source>
        <dbReference type="ARBA" id="ARBA00023069"/>
    </source>
</evidence>
<evidence type="ECO:0000256" key="2">
    <source>
        <dbReference type="ARBA" id="ARBA00010841"/>
    </source>
</evidence>
<accession>A0A0B6ZCN1</accession>
<feature type="region of interest" description="Disordered" evidence="8">
    <location>
        <begin position="529"/>
        <end position="550"/>
    </location>
</feature>
<evidence type="ECO:0000313" key="9">
    <source>
        <dbReference type="EMBL" id="CEK66283.1"/>
    </source>
</evidence>
<keyword evidence="5" id="KW-0969">Cilium</keyword>
<comment type="subcellular location">
    <subcellularLocation>
        <location evidence="1">Cell projection</location>
        <location evidence="1">Cilium</location>
    </subcellularLocation>
</comment>
<sequence length="563" mass="63690">MPPKKKKGKKGKGKSKGAKGAGKKQVPPSAAPKVGEETKEFLILQIQDLEKRLARYQKRCDELEVANGQFHDKFEQMATDKKEIVAFWKKQLEQKTDEIADLTDRHIGLQQTRDNERETFKKQIQELRTEYQEMKDQLSAENMILGGKLASLEEFKVQKEDLMAKFAMMEEEVARKEAEHKENIYLMEKKAVMDKDRLKKEMILRVNQVAAEFRKVSNKQMAETTKRTIRENVSISAQLAKMSDKTIELIQENDDLREKERTFKQKIELLDASSKELSKKNNSSLKLIRMITDKCKDQEAVINHFEMKQSDFKELEVEAETLHHQVAIMSEQLQNLTIENTTLELEKKQCEEKHLIESKTKTKIEEVLIEAADSIQKALTSTAPDDEDIDEDTMINNLRKRDHMLESLLVLLNSAAALGVGPKPKELGKQWEDATPVMGNVPGVRKGILKGELPLSPMAKDGALPHYALGDLGLIPRPTLHISTNVDKMKHISNAVKLRALRGVLQKSVSTQTVSAPKALFYADQLSGRTTSPAQTSATKEILRPPYGPSPLPIPKKLVTGVN</sequence>
<dbReference type="EMBL" id="HACG01019418">
    <property type="protein sequence ID" value="CEK66283.1"/>
    <property type="molecule type" value="Transcribed_RNA"/>
</dbReference>
<feature type="coiled-coil region" evidence="7">
    <location>
        <begin position="39"/>
        <end position="179"/>
    </location>
</feature>
<evidence type="ECO:0000256" key="3">
    <source>
        <dbReference type="ARBA" id="ARBA00014087"/>
    </source>
</evidence>
<dbReference type="GO" id="GO:0036064">
    <property type="term" value="C:ciliary basal body"/>
    <property type="evidence" value="ECO:0007669"/>
    <property type="project" value="TreeGrafter"/>
</dbReference>
<evidence type="ECO:0000256" key="1">
    <source>
        <dbReference type="ARBA" id="ARBA00004138"/>
    </source>
</evidence>
<reference evidence="9" key="1">
    <citation type="submission" date="2014-12" db="EMBL/GenBank/DDBJ databases">
        <title>Insight into the proteome of Arion vulgaris.</title>
        <authorList>
            <person name="Aradska J."/>
            <person name="Bulat T."/>
            <person name="Smidak R."/>
            <person name="Sarate P."/>
            <person name="Gangsoo J."/>
            <person name="Sialana F."/>
            <person name="Bilban M."/>
            <person name="Lubec G."/>
        </authorList>
    </citation>
    <scope>NUCLEOTIDE SEQUENCE</scope>
    <source>
        <tissue evidence="9">Skin</tissue>
    </source>
</reference>
<evidence type="ECO:0000256" key="4">
    <source>
        <dbReference type="ARBA" id="ARBA00023054"/>
    </source>
</evidence>
<protein>
    <recommendedName>
        <fullName evidence="3">Cilia- and flagella-associated protein 157</fullName>
    </recommendedName>
</protein>
<dbReference type="PANTHER" id="PTHR31954:SF1">
    <property type="entry name" value="CILIA- AND FLAGELLA-ASSOCIATED PROTEIN 157"/>
    <property type="match status" value="1"/>
</dbReference>
<name>A0A0B6ZCN1_9EUPU</name>
<evidence type="ECO:0000256" key="8">
    <source>
        <dbReference type="SAM" id="MobiDB-lite"/>
    </source>
</evidence>
<keyword evidence="6" id="KW-0966">Cell projection</keyword>
<feature type="region of interest" description="Disordered" evidence="8">
    <location>
        <begin position="1"/>
        <end position="34"/>
    </location>
</feature>
<gene>
    <name evidence="9" type="primary">ORF58026</name>
</gene>
<proteinExistence type="inferred from homology"/>
<dbReference type="InterPro" id="IPR038844">
    <property type="entry name" value="CFAP157"/>
</dbReference>
<dbReference type="GO" id="GO:0008017">
    <property type="term" value="F:microtubule binding"/>
    <property type="evidence" value="ECO:0007669"/>
    <property type="project" value="TreeGrafter"/>
</dbReference>
<feature type="compositionally biased region" description="Basic residues" evidence="8">
    <location>
        <begin position="1"/>
        <end position="17"/>
    </location>
</feature>
<feature type="coiled-coil region" evidence="7">
    <location>
        <begin position="326"/>
        <end position="353"/>
    </location>
</feature>
<feature type="compositionally biased region" description="Polar residues" evidence="8">
    <location>
        <begin position="529"/>
        <end position="539"/>
    </location>
</feature>
<evidence type="ECO:0000256" key="6">
    <source>
        <dbReference type="ARBA" id="ARBA00023273"/>
    </source>
</evidence>
<comment type="similarity">
    <text evidence="2">Belongs to the CFAP157 family.</text>
</comment>
<dbReference type="PANTHER" id="PTHR31954">
    <property type="entry name" value="CILIA- AND FLAGELLA-ASSOCIATED PROTEIN 157"/>
    <property type="match status" value="1"/>
</dbReference>
<keyword evidence="4 7" id="KW-0175">Coiled coil</keyword>
<dbReference type="AlphaFoldDB" id="A0A0B6ZCN1"/>
<evidence type="ECO:0000256" key="7">
    <source>
        <dbReference type="SAM" id="Coils"/>
    </source>
</evidence>